<dbReference type="Proteomes" id="UP000716906">
    <property type="component" value="Unassembled WGS sequence"/>
</dbReference>
<dbReference type="SUPFAM" id="SSF49493">
    <property type="entry name" value="HSP40/DnaJ peptide-binding domain"/>
    <property type="match status" value="1"/>
</dbReference>
<evidence type="ECO:0000256" key="4">
    <source>
        <dbReference type="SAM" id="MobiDB-lite"/>
    </source>
</evidence>
<keyword evidence="2 3" id="KW-0067">ATP-binding</keyword>
<dbReference type="SUPFAM" id="SSF82866">
    <property type="entry name" value="Multidrug efflux transporter AcrB transmembrane domain"/>
    <property type="match status" value="1"/>
</dbReference>
<keyword evidence="7" id="KW-0808">Transferase</keyword>
<comment type="caution">
    <text evidence="7">The sequence shown here is derived from an EMBL/GenBank/DDBJ whole genome shotgun (WGS) entry which is preliminary data.</text>
</comment>
<dbReference type="CDD" id="cd14014">
    <property type="entry name" value="STKc_PknB_like"/>
    <property type="match status" value="1"/>
</dbReference>
<evidence type="ECO:0000256" key="3">
    <source>
        <dbReference type="PROSITE-ProRule" id="PRU10141"/>
    </source>
</evidence>
<evidence type="ECO:0000256" key="5">
    <source>
        <dbReference type="SAM" id="Phobius"/>
    </source>
</evidence>
<keyword evidence="5" id="KW-0812">Transmembrane</keyword>
<proteinExistence type="predicted"/>
<feature type="compositionally biased region" description="Basic and acidic residues" evidence="4">
    <location>
        <begin position="432"/>
        <end position="465"/>
    </location>
</feature>
<dbReference type="EMBL" id="JACLYY010000012">
    <property type="protein sequence ID" value="MBM6738786.1"/>
    <property type="molecule type" value="Genomic_DNA"/>
</dbReference>
<feature type="compositionally biased region" description="Basic and acidic residues" evidence="4">
    <location>
        <begin position="349"/>
        <end position="370"/>
    </location>
</feature>
<feature type="transmembrane region" description="Helical" evidence="5">
    <location>
        <begin position="537"/>
        <end position="557"/>
    </location>
</feature>
<organism evidence="7 8">
    <name type="scientific">Faecalicatena fissicatena</name>
    <dbReference type="NCBI Taxonomy" id="290055"/>
    <lineage>
        <taxon>Bacteria</taxon>
        <taxon>Bacillati</taxon>
        <taxon>Bacillota</taxon>
        <taxon>Clostridia</taxon>
        <taxon>Lachnospirales</taxon>
        <taxon>Lachnospiraceae</taxon>
        <taxon>Faecalicatena</taxon>
    </lineage>
</organism>
<feature type="region of interest" description="Disordered" evidence="4">
    <location>
        <begin position="432"/>
        <end position="485"/>
    </location>
</feature>
<dbReference type="InterPro" id="IPR017441">
    <property type="entry name" value="Protein_kinase_ATP_BS"/>
</dbReference>
<evidence type="ECO:0000256" key="2">
    <source>
        <dbReference type="ARBA" id="ARBA00022840"/>
    </source>
</evidence>
<evidence type="ECO:0000259" key="6">
    <source>
        <dbReference type="PROSITE" id="PS50011"/>
    </source>
</evidence>
<dbReference type="Pfam" id="PF01556">
    <property type="entry name" value="DnaJ_C"/>
    <property type="match status" value="1"/>
</dbReference>
<keyword evidence="1 3" id="KW-0547">Nucleotide-binding</keyword>
<dbReference type="InterPro" id="IPR008971">
    <property type="entry name" value="HSP40/DnaJ_pept-bd"/>
</dbReference>
<dbReference type="InterPro" id="IPR008271">
    <property type="entry name" value="Ser/Thr_kinase_AS"/>
</dbReference>
<dbReference type="Gene3D" id="2.60.260.20">
    <property type="entry name" value="Urease metallochaperone UreE, N-terminal domain"/>
    <property type="match status" value="1"/>
</dbReference>
<evidence type="ECO:0000313" key="8">
    <source>
        <dbReference type="Proteomes" id="UP000716906"/>
    </source>
</evidence>
<dbReference type="Gene3D" id="3.30.200.20">
    <property type="entry name" value="Phosphorylase Kinase, domain 1"/>
    <property type="match status" value="1"/>
</dbReference>
<feature type="transmembrane region" description="Helical" evidence="5">
    <location>
        <begin position="492"/>
        <end position="525"/>
    </location>
</feature>
<feature type="region of interest" description="Disordered" evidence="4">
    <location>
        <begin position="395"/>
        <end position="419"/>
    </location>
</feature>
<dbReference type="InterPro" id="IPR002939">
    <property type="entry name" value="DnaJ_C"/>
</dbReference>
<evidence type="ECO:0000313" key="7">
    <source>
        <dbReference type="EMBL" id="MBM6738786.1"/>
    </source>
</evidence>
<reference evidence="7 8" key="1">
    <citation type="journal article" date="2021" name="Sci. Rep.">
        <title>The distribution of antibiotic resistance genes in chicken gut microbiota commensals.</title>
        <authorList>
            <person name="Juricova H."/>
            <person name="Matiasovicova J."/>
            <person name="Kubasova T."/>
            <person name="Cejkova D."/>
            <person name="Rychlik I."/>
        </authorList>
    </citation>
    <scope>NUCLEOTIDE SEQUENCE [LARGE SCALE GENOMIC DNA]</scope>
    <source>
        <strain evidence="7 8">An773</strain>
    </source>
</reference>
<keyword evidence="7" id="KW-0418">Kinase</keyword>
<gene>
    <name evidence="7" type="ORF">H7U36_11875</name>
</gene>
<dbReference type="InterPro" id="IPR000719">
    <property type="entry name" value="Prot_kinase_dom"/>
</dbReference>
<dbReference type="InterPro" id="IPR011009">
    <property type="entry name" value="Kinase-like_dom_sf"/>
</dbReference>
<feature type="transmembrane region" description="Helical" evidence="5">
    <location>
        <begin position="563"/>
        <end position="579"/>
    </location>
</feature>
<dbReference type="PROSITE" id="PS50011">
    <property type="entry name" value="PROTEIN_KINASE_DOM"/>
    <property type="match status" value="1"/>
</dbReference>
<dbReference type="SUPFAM" id="SSF56112">
    <property type="entry name" value="Protein kinase-like (PK-like)"/>
    <property type="match status" value="1"/>
</dbReference>
<dbReference type="RefSeq" id="WP_205156223.1">
    <property type="nucleotide sequence ID" value="NZ_JACLYY010000012.1"/>
</dbReference>
<feature type="binding site" evidence="3">
    <location>
        <position position="42"/>
    </location>
    <ligand>
        <name>ATP</name>
        <dbReference type="ChEBI" id="CHEBI:30616"/>
    </ligand>
</feature>
<keyword evidence="5" id="KW-0472">Membrane</keyword>
<dbReference type="GO" id="GO:0016301">
    <property type="term" value="F:kinase activity"/>
    <property type="evidence" value="ECO:0007669"/>
    <property type="project" value="UniProtKB-KW"/>
</dbReference>
<dbReference type="Gene3D" id="1.10.510.10">
    <property type="entry name" value="Transferase(Phosphotransferase) domain 1"/>
    <property type="match status" value="1"/>
</dbReference>
<dbReference type="Pfam" id="PF00069">
    <property type="entry name" value="Pkinase"/>
    <property type="match status" value="1"/>
</dbReference>
<feature type="compositionally biased region" description="Basic and acidic residues" evidence="4">
    <location>
        <begin position="395"/>
        <end position="408"/>
    </location>
</feature>
<dbReference type="SMART" id="SM00220">
    <property type="entry name" value="S_TKc"/>
    <property type="match status" value="1"/>
</dbReference>
<dbReference type="PROSITE" id="PS00108">
    <property type="entry name" value="PROTEIN_KINASE_ST"/>
    <property type="match status" value="1"/>
</dbReference>
<dbReference type="PROSITE" id="PS00107">
    <property type="entry name" value="PROTEIN_KINASE_ATP"/>
    <property type="match status" value="1"/>
</dbReference>
<feature type="compositionally biased region" description="Basic and acidic residues" evidence="4">
    <location>
        <begin position="312"/>
        <end position="338"/>
    </location>
</feature>
<name>A0ABS2EB24_9FIRM</name>
<dbReference type="PANTHER" id="PTHR24345">
    <property type="entry name" value="SERINE/THREONINE-PROTEIN KINASE PLK"/>
    <property type="match status" value="1"/>
</dbReference>
<keyword evidence="5" id="KW-1133">Transmembrane helix</keyword>
<accession>A0ABS2EB24</accession>
<feature type="region of interest" description="Disordered" evidence="4">
    <location>
        <begin position="298"/>
        <end position="370"/>
    </location>
</feature>
<keyword evidence="8" id="KW-1185">Reference proteome</keyword>
<evidence type="ECO:0000256" key="1">
    <source>
        <dbReference type="ARBA" id="ARBA00022741"/>
    </source>
</evidence>
<feature type="domain" description="Protein kinase" evidence="6">
    <location>
        <begin position="11"/>
        <end position="299"/>
    </location>
</feature>
<feature type="compositionally biased region" description="Basic residues" evidence="4">
    <location>
        <begin position="466"/>
        <end position="479"/>
    </location>
</feature>
<protein>
    <submittedName>
        <fullName evidence="7">Protein kinase</fullName>
    </submittedName>
</protein>
<sequence>MDRISQIWPAWHTVELIGRGAFGEVYKAKREELGETFYSAVKIIQIPQGEEEIREMLNEGQTSASIQYYFESVAQGLMNEIKVMETLKSAGNVVNIEEFEIQQKEDAIGWTAYIRMELLQNLNDYRKGRLMSREEVANLGRDICEALICCEQSHIIHRDIKPSNIFVDRYGNFKLGDFGIARQMEKTQSTLSRKGTELYMAPEVRVGESKSSYNVDIYSLGLVMYRLLNRNRMPFESLESEMLSYQEKEEALVRRLKGEALPLPVDAGEALGRIILKACQPDKAKRYQSAEEMKGDLLLWKGSPEDAAQTGKESRTEQAAEDKLFREEAAESTARQEEFSEETVAFFQEEPKEPEKEKQPRPGKDIWLDKEIHPGQKYIMASVGGRKMQVTIPPEIREGQSIRLKGEGESGENGGPAGDMYFRIHIREEKKQEKAVKETQKEPEKLQTETKQEAEKRTEAKAEAKPKKRKTASKPKKKKAETSSPEIDEDGMFGFLILLMMVGAATSVPVGAIWAIPLIIVLILLGLLLMKKKKAAGAWLGAFGSAVALFMMLLFIAGVVPPFVSIAGFIFIIGMCVNVKQIMTQIIRS</sequence>